<comment type="caution">
    <text evidence="2">The sequence shown here is derived from an EMBL/GenBank/DDBJ whole genome shotgun (WGS) entry which is preliminary data.</text>
</comment>
<protein>
    <submittedName>
        <fullName evidence="2">Uncharacterized protein</fullName>
    </submittedName>
</protein>
<organism evidence="2 3">
    <name type="scientific">Dreissena polymorpha</name>
    <name type="common">Zebra mussel</name>
    <name type="synonym">Mytilus polymorpha</name>
    <dbReference type="NCBI Taxonomy" id="45954"/>
    <lineage>
        <taxon>Eukaryota</taxon>
        <taxon>Metazoa</taxon>
        <taxon>Spiralia</taxon>
        <taxon>Lophotrochozoa</taxon>
        <taxon>Mollusca</taxon>
        <taxon>Bivalvia</taxon>
        <taxon>Autobranchia</taxon>
        <taxon>Heteroconchia</taxon>
        <taxon>Euheterodonta</taxon>
        <taxon>Imparidentia</taxon>
        <taxon>Neoheterodontei</taxon>
        <taxon>Myida</taxon>
        <taxon>Dreissenoidea</taxon>
        <taxon>Dreissenidae</taxon>
        <taxon>Dreissena</taxon>
    </lineage>
</organism>
<reference evidence="2" key="2">
    <citation type="submission" date="2020-11" db="EMBL/GenBank/DDBJ databases">
        <authorList>
            <person name="McCartney M.A."/>
            <person name="Auch B."/>
            <person name="Kono T."/>
            <person name="Mallez S."/>
            <person name="Becker A."/>
            <person name="Gohl D.M."/>
            <person name="Silverstein K.A.T."/>
            <person name="Koren S."/>
            <person name="Bechman K.B."/>
            <person name="Herman A."/>
            <person name="Abrahante J.E."/>
            <person name="Garbe J."/>
        </authorList>
    </citation>
    <scope>NUCLEOTIDE SEQUENCE</scope>
    <source>
        <strain evidence="2">Duluth1</strain>
        <tissue evidence="2">Whole animal</tissue>
    </source>
</reference>
<feature type="compositionally biased region" description="Basic and acidic residues" evidence="1">
    <location>
        <begin position="1"/>
        <end position="26"/>
    </location>
</feature>
<keyword evidence="3" id="KW-1185">Reference proteome</keyword>
<proteinExistence type="predicted"/>
<evidence type="ECO:0000313" key="2">
    <source>
        <dbReference type="EMBL" id="KAH3871039.1"/>
    </source>
</evidence>
<dbReference type="Proteomes" id="UP000828390">
    <property type="component" value="Unassembled WGS sequence"/>
</dbReference>
<dbReference type="AlphaFoldDB" id="A0A9D4M756"/>
<accession>A0A9D4M756</accession>
<name>A0A9D4M756_DREPO</name>
<evidence type="ECO:0000256" key="1">
    <source>
        <dbReference type="SAM" id="MobiDB-lite"/>
    </source>
</evidence>
<feature type="region of interest" description="Disordered" evidence="1">
    <location>
        <begin position="1"/>
        <end position="31"/>
    </location>
</feature>
<evidence type="ECO:0000313" key="3">
    <source>
        <dbReference type="Proteomes" id="UP000828390"/>
    </source>
</evidence>
<gene>
    <name evidence="2" type="ORF">DPMN_034233</name>
</gene>
<reference evidence="2" key="1">
    <citation type="journal article" date="2019" name="bioRxiv">
        <title>The Genome of the Zebra Mussel, Dreissena polymorpha: A Resource for Invasive Species Research.</title>
        <authorList>
            <person name="McCartney M.A."/>
            <person name="Auch B."/>
            <person name="Kono T."/>
            <person name="Mallez S."/>
            <person name="Zhang Y."/>
            <person name="Obille A."/>
            <person name="Becker A."/>
            <person name="Abrahante J.E."/>
            <person name="Garbe J."/>
            <person name="Badalamenti J.P."/>
            <person name="Herman A."/>
            <person name="Mangelson H."/>
            <person name="Liachko I."/>
            <person name="Sullivan S."/>
            <person name="Sone E.D."/>
            <person name="Koren S."/>
            <person name="Silverstein K.A.T."/>
            <person name="Beckman K.B."/>
            <person name="Gohl D.M."/>
        </authorList>
    </citation>
    <scope>NUCLEOTIDE SEQUENCE</scope>
    <source>
        <strain evidence="2">Duluth1</strain>
        <tissue evidence="2">Whole animal</tissue>
    </source>
</reference>
<sequence length="94" mass="11219">MLGGEKSRVWEEKRPGEKRPGEEKTGNHGNFLTESATVLNTSTTIRWPTGQFFRKIPDHKWTKKIHSYLRQRWRMQCVVLRKENLMEWITSFLS</sequence>
<dbReference type="EMBL" id="JAIWYP010000002">
    <property type="protein sequence ID" value="KAH3871039.1"/>
    <property type="molecule type" value="Genomic_DNA"/>
</dbReference>